<proteinExistence type="predicted"/>
<dbReference type="Proteomes" id="UP001153954">
    <property type="component" value="Unassembled WGS sequence"/>
</dbReference>
<evidence type="ECO:0000313" key="1">
    <source>
        <dbReference type="EMBL" id="CAH2092460.1"/>
    </source>
</evidence>
<gene>
    <name evidence="1" type="ORF">EEDITHA_LOCUS8214</name>
</gene>
<name>A0AAU9U417_EUPED</name>
<sequence length="161" mass="18741">MLGVLNRAGRYFTSGHRLLLYKAQVRPHVEYCSHLWAGAPQYQLQPLDSIQRRAVRIVNDPILTDGLEPLSIRRDVGSLCVLYRLYNGECSEELFDMVPSSRFYHRTLRRRTKFHPNHLDAWFVTNVRALRALFAAHIHLFPKGRQCTRNSPYGADVHGRR</sequence>
<keyword evidence="2" id="KW-1185">Reference proteome</keyword>
<dbReference type="AlphaFoldDB" id="A0AAU9U417"/>
<protein>
    <submittedName>
        <fullName evidence="1">Uncharacterized protein</fullName>
    </submittedName>
</protein>
<organism evidence="1 2">
    <name type="scientific">Euphydryas editha</name>
    <name type="common">Edith's checkerspot</name>
    <dbReference type="NCBI Taxonomy" id="104508"/>
    <lineage>
        <taxon>Eukaryota</taxon>
        <taxon>Metazoa</taxon>
        <taxon>Ecdysozoa</taxon>
        <taxon>Arthropoda</taxon>
        <taxon>Hexapoda</taxon>
        <taxon>Insecta</taxon>
        <taxon>Pterygota</taxon>
        <taxon>Neoptera</taxon>
        <taxon>Endopterygota</taxon>
        <taxon>Lepidoptera</taxon>
        <taxon>Glossata</taxon>
        <taxon>Ditrysia</taxon>
        <taxon>Papilionoidea</taxon>
        <taxon>Nymphalidae</taxon>
        <taxon>Nymphalinae</taxon>
        <taxon>Euphydryas</taxon>
    </lineage>
</organism>
<comment type="caution">
    <text evidence="1">The sequence shown here is derived from an EMBL/GenBank/DDBJ whole genome shotgun (WGS) entry which is preliminary data.</text>
</comment>
<evidence type="ECO:0000313" key="2">
    <source>
        <dbReference type="Proteomes" id="UP001153954"/>
    </source>
</evidence>
<reference evidence="1" key="1">
    <citation type="submission" date="2022-03" db="EMBL/GenBank/DDBJ databases">
        <authorList>
            <person name="Tunstrom K."/>
        </authorList>
    </citation>
    <scope>NUCLEOTIDE SEQUENCE</scope>
</reference>
<accession>A0AAU9U417</accession>
<dbReference type="EMBL" id="CAKOGL010000011">
    <property type="protein sequence ID" value="CAH2092460.1"/>
    <property type="molecule type" value="Genomic_DNA"/>
</dbReference>